<protein>
    <submittedName>
        <fullName evidence="1">Uncharacterized protein</fullName>
    </submittedName>
</protein>
<dbReference type="EMBL" id="NDHI03003364">
    <property type="protein sequence ID" value="PNJ82971.1"/>
    <property type="molecule type" value="Genomic_DNA"/>
</dbReference>
<organism evidence="1">
    <name type="scientific">Pongo abelii</name>
    <name type="common">Sumatran orangutan</name>
    <name type="synonym">Pongo pygmaeus abelii</name>
    <dbReference type="NCBI Taxonomy" id="9601"/>
    <lineage>
        <taxon>Eukaryota</taxon>
        <taxon>Metazoa</taxon>
        <taxon>Chordata</taxon>
        <taxon>Craniata</taxon>
        <taxon>Vertebrata</taxon>
        <taxon>Euteleostomi</taxon>
        <taxon>Mammalia</taxon>
        <taxon>Eutheria</taxon>
        <taxon>Euarchontoglires</taxon>
        <taxon>Primates</taxon>
        <taxon>Haplorrhini</taxon>
        <taxon>Catarrhini</taxon>
        <taxon>Hominidae</taxon>
        <taxon>Pongo</taxon>
    </lineage>
</organism>
<dbReference type="AlphaFoldDB" id="A0A2J8XLQ9"/>
<gene>
    <name evidence="1" type="ORF">CR201_G0001189</name>
</gene>
<proteinExistence type="predicted"/>
<comment type="caution">
    <text evidence="1">The sequence shown here is derived from an EMBL/GenBank/DDBJ whole genome shotgun (WGS) entry which is preliminary data.</text>
</comment>
<name>A0A2J8XLQ9_PONAB</name>
<sequence>MYIPLMGWWTRVPGAVSADCMAYGCLASFSAGRQSFEPLPGTPGCLCWQDLLWQMEFMDFSALNGNS</sequence>
<reference evidence="1" key="1">
    <citation type="submission" date="2017-12" db="EMBL/GenBank/DDBJ databases">
        <title>High-resolution comparative analysis of great ape genomes.</title>
        <authorList>
            <person name="Pollen A."/>
            <person name="Hastie A."/>
            <person name="Hormozdiari F."/>
            <person name="Dougherty M."/>
            <person name="Liu R."/>
            <person name="Chaisson M."/>
            <person name="Hoppe E."/>
            <person name="Hill C."/>
            <person name="Pang A."/>
            <person name="Hillier L."/>
            <person name="Baker C."/>
            <person name="Armstrong J."/>
            <person name="Shendure J."/>
            <person name="Paten B."/>
            <person name="Wilson R."/>
            <person name="Chao H."/>
            <person name="Schneider V."/>
            <person name="Ventura M."/>
            <person name="Kronenberg Z."/>
            <person name="Murali S."/>
            <person name="Gordon D."/>
            <person name="Cantsilieris S."/>
            <person name="Munson K."/>
            <person name="Nelson B."/>
            <person name="Raja A."/>
            <person name="Underwood J."/>
            <person name="Diekhans M."/>
            <person name="Fiddes I."/>
            <person name="Haussler D."/>
            <person name="Eichler E."/>
        </authorList>
    </citation>
    <scope>NUCLEOTIDE SEQUENCE [LARGE SCALE GENOMIC DNA]</scope>
    <source>
        <strain evidence="1">Susie</strain>
    </source>
</reference>
<evidence type="ECO:0000313" key="1">
    <source>
        <dbReference type="EMBL" id="PNJ82971.1"/>
    </source>
</evidence>
<accession>A0A2J8XLQ9</accession>